<evidence type="ECO:0000256" key="3">
    <source>
        <dbReference type="ARBA" id="ARBA00022692"/>
    </source>
</evidence>
<evidence type="ECO:0000256" key="6">
    <source>
        <dbReference type="SAM" id="Phobius"/>
    </source>
</evidence>
<dbReference type="EMBL" id="CP039371">
    <property type="protein sequence ID" value="QCI12668.1"/>
    <property type="molecule type" value="Genomic_DNA"/>
</dbReference>
<evidence type="ECO:0000256" key="1">
    <source>
        <dbReference type="ARBA" id="ARBA00004651"/>
    </source>
</evidence>
<feature type="transmembrane region" description="Helical" evidence="6">
    <location>
        <begin position="247"/>
        <end position="266"/>
    </location>
</feature>
<dbReference type="PANTHER" id="PTHR23513:SF11">
    <property type="entry name" value="STAPHYLOFERRIN A TRANSPORTER"/>
    <property type="match status" value="1"/>
</dbReference>
<evidence type="ECO:0000256" key="5">
    <source>
        <dbReference type="ARBA" id="ARBA00023136"/>
    </source>
</evidence>
<keyword evidence="4 6" id="KW-1133">Transmembrane helix</keyword>
<dbReference type="GO" id="GO:0005886">
    <property type="term" value="C:plasma membrane"/>
    <property type="evidence" value="ECO:0007669"/>
    <property type="project" value="UniProtKB-SubCell"/>
</dbReference>
<dbReference type="AlphaFoldDB" id="A0A4D6XDC1"/>
<feature type="transmembrane region" description="Helical" evidence="6">
    <location>
        <begin position="12"/>
        <end position="34"/>
    </location>
</feature>
<dbReference type="Proteomes" id="UP000298551">
    <property type="component" value="Chromosome"/>
</dbReference>
<proteinExistence type="predicted"/>
<feature type="transmembrane region" description="Helical" evidence="6">
    <location>
        <begin position="40"/>
        <end position="64"/>
    </location>
</feature>
<reference evidence="8" key="1">
    <citation type="submission" date="2019-04" db="EMBL/GenBank/DDBJ databases">
        <title>Genome sequence of Pseudomonas putida 1290, an auxin catabolizing strain.</title>
        <authorList>
            <person name="Laird T.S."/>
            <person name="Leveau J.H.J."/>
        </authorList>
    </citation>
    <scope>NUCLEOTIDE SEQUENCE [LARGE SCALE GENOMIC DNA]</scope>
    <source>
        <strain evidence="8">1290</strain>
    </source>
</reference>
<feature type="transmembrane region" description="Helical" evidence="6">
    <location>
        <begin position="278"/>
        <end position="296"/>
    </location>
</feature>
<feature type="transmembrane region" description="Helical" evidence="6">
    <location>
        <begin position="96"/>
        <end position="114"/>
    </location>
</feature>
<dbReference type="RefSeq" id="WP_136914825.1">
    <property type="nucleotide sequence ID" value="NZ_CP039371.1"/>
</dbReference>
<sequence length="397" mass="42056">MTSPKAPYQLVCAFALENFCSQVLFIYTPLFVIFNGGDGVLGSFLRALAYIGPVLFGYYIGVLVDHFDKRWLGCSIALLLAAAAACYTLRLPDQTLGETFLFLGSVSIGTYFLNNLRASVMPSVARRAQLPRMNATLLVTENIALLAAPLIASLLLSASSPSVGFAVIAALFCLATTLYYFALANLPCVEHSPQALGTFGDNLRLLTSNKPLLRLVYVVMGNNAFVGVYLLYILIYAAETGLFDAAQVPQILIAYALGSILSGSTAEKAITLFGNRNLALLCCLLMAMGGSLPLWLPAYEVFFLSAFLVGFFAAYVVIAVWTLRQTLIPAASLGRVTGITSALFKLSMVVAIPIAGLLGESQGSAAAVVFGLAGILLGAIPLARAALVERFGKTGAT</sequence>
<feature type="transmembrane region" description="Helical" evidence="6">
    <location>
        <begin position="302"/>
        <end position="324"/>
    </location>
</feature>
<feature type="transmembrane region" description="Helical" evidence="6">
    <location>
        <begin position="212"/>
        <end position="235"/>
    </location>
</feature>
<dbReference type="OrthoDB" id="9775268at2"/>
<dbReference type="InterPro" id="IPR011701">
    <property type="entry name" value="MFS"/>
</dbReference>
<feature type="transmembrane region" description="Helical" evidence="6">
    <location>
        <begin position="71"/>
        <end position="90"/>
    </location>
</feature>
<keyword evidence="3 6" id="KW-0812">Transmembrane</keyword>
<feature type="transmembrane region" description="Helical" evidence="6">
    <location>
        <begin position="336"/>
        <end position="358"/>
    </location>
</feature>
<evidence type="ECO:0000256" key="2">
    <source>
        <dbReference type="ARBA" id="ARBA00022475"/>
    </source>
</evidence>
<feature type="transmembrane region" description="Helical" evidence="6">
    <location>
        <begin position="135"/>
        <end position="156"/>
    </location>
</feature>
<dbReference type="SUPFAM" id="SSF103473">
    <property type="entry name" value="MFS general substrate transporter"/>
    <property type="match status" value="1"/>
</dbReference>
<dbReference type="Gene3D" id="1.20.1250.20">
    <property type="entry name" value="MFS general substrate transporter like domains"/>
    <property type="match status" value="1"/>
</dbReference>
<evidence type="ECO:0000313" key="7">
    <source>
        <dbReference type="EMBL" id="QCI12668.1"/>
    </source>
</evidence>
<comment type="subcellular location">
    <subcellularLocation>
        <location evidence="1">Cell membrane</location>
        <topology evidence="1">Multi-pass membrane protein</topology>
    </subcellularLocation>
</comment>
<dbReference type="PANTHER" id="PTHR23513">
    <property type="entry name" value="INTEGRAL MEMBRANE EFFLUX PROTEIN-RELATED"/>
    <property type="match status" value="1"/>
</dbReference>
<keyword evidence="5 6" id="KW-0472">Membrane</keyword>
<dbReference type="GO" id="GO:0022857">
    <property type="term" value="F:transmembrane transporter activity"/>
    <property type="evidence" value="ECO:0007669"/>
    <property type="project" value="InterPro"/>
</dbReference>
<name>A0A4D6XDC1_PSEPU</name>
<feature type="transmembrane region" description="Helical" evidence="6">
    <location>
        <begin position="364"/>
        <end position="383"/>
    </location>
</feature>
<dbReference type="Pfam" id="PF07690">
    <property type="entry name" value="MFS_1"/>
    <property type="match status" value="1"/>
</dbReference>
<evidence type="ECO:0000256" key="4">
    <source>
        <dbReference type="ARBA" id="ARBA00022989"/>
    </source>
</evidence>
<evidence type="ECO:0000313" key="8">
    <source>
        <dbReference type="Proteomes" id="UP000298551"/>
    </source>
</evidence>
<keyword evidence="2" id="KW-1003">Cell membrane</keyword>
<feature type="transmembrane region" description="Helical" evidence="6">
    <location>
        <begin position="162"/>
        <end position="182"/>
    </location>
</feature>
<dbReference type="InterPro" id="IPR036259">
    <property type="entry name" value="MFS_trans_sf"/>
</dbReference>
<accession>A0A4D6XDC1</accession>
<organism evidence="7 8">
    <name type="scientific">Pseudomonas putida</name>
    <name type="common">Arthrobacter siderocapsulatus</name>
    <dbReference type="NCBI Taxonomy" id="303"/>
    <lineage>
        <taxon>Bacteria</taxon>
        <taxon>Pseudomonadati</taxon>
        <taxon>Pseudomonadota</taxon>
        <taxon>Gammaproteobacteria</taxon>
        <taxon>Pseudomonadales</taxon>
        <taxon>Pseudomonadaceae</taxon>
        <taxon>Pseudomonas</taxon>
    </lineage>
</organism>
<protein>
    <submittedName>
        <fullName evidence="7">MFS transporter</fullName>
    </submittedName>
</protein>
<gene>
    <name evidence="7" type="ORF">E6B08_15380</name>
</gene>